<dbReference type="Proteomes" id="UP000076532">
    <property type="component" value="Unassembled WGS sequence"/>
</dbReference>
<dbReference type="STRING" id="436010.A0A166AMS1"/>
<organism evidence="1 2">
    <name type="scientific">Athelia psychrophila</name>
    <dbReference type="NCBI Taxonomy" id="1759441"/>
    <lineage>
        <taxon>Eukaryota</taxon>
        <taxon>Fungi</taxon>
        <taxon>Dikarya</taxon>
        <taxon>Basidiomycota</taxon>
        <taxon>Agaricomycotina</taxon>
        <taxon>Agaricomycetes</taxon>
        <taxon>Agaricomycetidae</taxon>
        <taxon>Atheliales</taxon>
        <taxon>Atheliaceae</taxon>
        <taxon>Athelia</taxon>
    </lineage>
</organism>
<feature type="non-terminal residue" evidence="1">
    <location>
        <position position="70"/>
    </location>
</feature>
<sequence length="70" mass="8360">EIALRVEWAKCKARQARWHEELRLLQEEMRRVIAYGVSKERWWRERPLQRTVEDAALAEGLSVYALEHAA</sequence>
<keyword evidence="2" id="KW-1185">Reference proteome</keyword>
<feature type="non-terminal residue" evidence="1">
    <location>
        <position position="1"/>
    </location>
</feature>
<name>A0A166AMS1_9AGAM</name>
<evidence type="ECO:0000313" key="2">
    <source>
        <dbReference type="Proteomes" id="UP000076532"/>
    </source>
</evidence>
<dbReference type="EMBL" id="KV417658">
    <property type="protein sequence ID" value="KZP11773.1"/>
    <property type="molecule type" value="Genomic_DNA"/>
</dbReference>
<proteinExistence type="predicted"/>
<evidence type="ECO:0000313" key="1">
    <source>
        <dbReference type="EMBL" id="KZP11773.1"/>
    </source>
</evidence>
<protein>
    <submittedName>
        <fullName evidence="1">Uncharacterized protein</fullName>
    </submittedName>
</protein>
<reference evidence="1 2" key="1">
    <citation type="journal article" date="2016" name="Mol. Biol. Evol.">
        <title>Comparative Genomics of Early-Diverging Mushroom-Forming Fungi Provides Insights into the Origins of Lignocellulose Decay Capabilities.</title>
        <authorList>
            <person name="Nagy L.G."/>
            <person name="Riley R."/>
            <person name="Tritt A."/>
            <person name="Adam C."/>
            <person name="Daum C."/>
            <person name="Floudas D."/>
            <person name="Sun H."/>
            <person name="Yadav J.S."/>
            <person name="Pangilinan J."/>
            <person name="Larsson K.H."/>
            <person name="Matsuura K."/>
            <person name="Barry K."/>
            <person name="Labutti K."/>
            <person name="Kuo R."/>
            <person name="Ohm R.A."/>
            <person name="Bhattacharya S.S."/>
            <person name="Shirouzu T."/>
            <person name="Yoshinaga Y."/>
            <person name="Martin F.M."/>
            <person name="Grigoriev I.V."/>
            <person name="Hibbett D.S."/>
        </authorList>
    </citation>
    <scope>NUCLEOTIDE SEQUENCE [LARGE SCALE GENOMIC DNA]</scope>
    <source>
        <strain evidence="1 2">CBS 109695</strain>
    </source>
</reference>
<dbReference type="OrthoDB" id="2974258at2759"/>
<accession>A0A166AMS1</accession>
<dbReference type="AlphaFoldDB" id="A0A166AMS1"/>
<gene>
    <name evidence="1" type="ORF">FIBSPDRAFT_709122</name>
</gene>